<comment type="caution">
    <text evidence="8">The sequence shown here is derived from an EMBL/GenBank/DDBJ whole genome shotgun (WGS) entry which is preliminary data.</text>
</comment>
<dbReference type="InterPro" id="IPR001920">
    <property type="entry name" value="Asp/Glu_race"/>
</dbReference>
<dbReference type="UniPathway" id="UPA00219"/>
<feature type="binding site" evidence="7">
    <location>
        <begin position="39"/>
        <end position="40"/>
    </location>
    <ligand>
        <name>substrate</name>
    </ligand>
</feature>
<dbReference type="Gene3D" id="3.40.50.1860">
    <property type="match status" value="2"/>
</dbReference>
<evidence type="ECO:0000256" key="1">
    <source>
        <dbReference type="ARBA" id="ARBA00001602"/>
    </source>
</evidence>
<keyword evidence="5 7" id="KW-0413">Isomerase</keyword>
<dbReference type="InterPro" id="IPR018187">
    <property type="entry name" value="Asp/Glu_racemase_AS_1"/>
</dbReference>
<reference evidence="8 10" key="2">
    <citation type="submission" date="2018-06" db="EMBL/GenBank/DDBJ databases">
        <title>Genomic Encyclopedia of Type Strains, Phase III (KMG-III): the genomes of soil and plant-associated and newly described type strains.</title>
        <authorList>
            <person name="Whitman W."/>
        </authorList>
    </citation>
    <scope>NUCLEOTIDE SEQUENCE [LARGE SCALE GENOMIC DNA]</scope>
    <source>
        <strain evidence="8 10">CGMCC 1.15366</strain>
    </source>
</reference>
<reference evidence="9 11" key="1">
    <citation type="journal article" date="2018" name="Front. Microbiol.">
        <title>Genome-Based Analysis Reveals the Taxonomy and Diversity of the Family Idiomarinaceae.</title>
        <authorList>
            <person name="Liu Y."/>
            <person name="Lai Q."/>
            <person name="Shao Z."/>
        </authorList>
    </citation>
    <scope>NUCLEOTIDE SEQUENCE [LARGE SCALE GENOMIC DNA]</scope>
    <source>
        <strain evidence="9 11">CF12-14</strain>
    </source>
</reference>
<keyword evidence="11" id="KW-1185">Reference proteome</keyword>
<sequence length="263" mass="29440">MRIAFFDSGMGGLTVLHAAVEQQPQHQYVYFADTLNAPYGGKPAAEVRDLTSRACDFIATQAPDALVVACNTATAVCIEVLRQRYPFPVIGMEPAVKLALAQTEAQRVLVMATSLTLQESKLSQLLQRFDTRRRTDKLAMDRLVSFAEQQQFDTDAVRAYVQAQLQHYDCSQYAAVVLGCTHFAYFTPLLRTCFPADVQFVDGSQGTVRHLFDTLKSQAKKQDKTKDILYFVSKQSADSQAFTPYFERLASIDKAYLNTYDNA</sequence>
<name>A0A327X3J7_9GAMM</name>
<comment type="function">
    <text evidence="7">Provides the (R)-glutamate required for cell wall biosynthesis.</text>
</comment>
<keyword evidence="4 7" id="KW-0573">Peptidoglycan synthesis</keyword>
<evidence type="ECO:0000313" key="8">
    <source>
        <dbReference type="EMBL" id="RAK01517.1"/>
    </source>
</evidence>
<evidence type="ECO:0000256" key="4">
    <source>
        <dbReference type="ARBA" id="ARBA00022984"/>
    </source>
</evidence>
<comment type="catalytic activity">
    <reaction evidence="1 7">
        <text>L-glutamate = D-glutamate</text>
        <dbReference type="Rhea" id="RHEA:12813"/>
        <dbReference type="ChEBI" id="CHEBI:29985"/>
        <dbReference type="ChEBI" id="CHEBI:29986"/>
        <dbReference type="EC" id="5.1.1.3"/>
    </reaction>
</comment>
<gene>
    <name evidence="7 9" type="primary">murI</name>
    <name evidence="8" type="ORF">B0I24_101140</name>
    <name evidence="9" type="ORF">CWE07_00675</name>
</gene>
<evidence type="ECO:0000256" key="5">
    <source>
        <dbReference type="ARBA" id="ARBA00023235"/>
    </source>
</evidence>
<dbReference type="Pfam" id="PF01177">
    <property type="entry name" value="Asp_Glu_race"/>
    <property type="match status" value="1"/>
</dbReference>
<comment type="similarity">
    <text evidence="7">Belongs to the aspartate/glutamate racemases family.</text>
</comment>
<evidence type="ECO:0000313" key="9">
    <source>
        <dbReference type="EMBL" id="RUO28354.1"/>
    </source>
</evidence>
<feature type="active site" description="Proton donor/acceptor" evidence="7">
    <location>
        <position position="70"/>
    </location>
</feature>
<accession>A0A327X3J7</accession>
<protein>
    <recommendedName>
        <fullName evidence="2 7">Glutamate racemase</fullName>
        <ecNumber evidence="2 7">5.1.1.3</ecNumber>
    </recommendedName>
</protein>
<dbReference type="PANTHER" id="PTHR21198">
    <property type="entry name" value="GLUTAMATE RACEMASE"/>
    <property type="match status" value="1"/>
</dbReference>
<dbReference type="GO" id="GO:0071555">
    <property type="term" value="P:cell wall organization"/>
    <property type="evidence" value="ECO:0007669"/>
    <property type="project" value="UniProtKB-KW"/>
</dbReference>
<dbReference type="PANTHER" id="PTHR21198:SF3">
    <property type="entry name" value="GLUTAMATE RACEMASE"/>
    <property type="match status" value="1"/>
</dbReference>
<keyword evidence="6 7" id="KW-0961">Cell wall biogenesis/degradation</keyword>
<keyword evidence="3 7" id="KW-0133">Cell shape</keyword>
<dbReference type="EMBL" id="PIPK01000001">
    <property type="protein sequence ID" value="RUO28354.1"/>
    <property type="molecule type" value="Genomic_DNA"/>
</dbReference>
<dbReference type="RefSeq" id="WP_111568009.1">
    <property type="nucleotide sequence ID" value="NZ_PIPK01000001.1"/>
</dbReference>
<dbReference type="OrthoDB" id="9801055at2"/>
<dbReference type="Proteomes" id="UP000249203">
    <property type="component" value="Unassembled WGS sequence"/>
</dbReference>
<dbReference type="InterPro" id="IPR015942">
    <property type="entry name" value="Asp/Glu/hydantoin_racemase"/>
</dbReference>
<feature type="binding site" evidence="7">
    <location>
        <begin position="181"/>
        <end position="182"/>
    </location>
    <ligand>
        <name>substrate</name>
    </ligand>
</feature>
<comment type="pathway">
    <text evidence="7">Cell wall biogenesis; peptidoglycan biosynthesis.</text>
</comment>
<dbReference type="PROSITE" id="PS00923">
    <property type="entry name" value="ASP_GLU_RACEMASE_1"/>
    <property type="match status" value="1"/>
</dbReference>
<evidence type="ECO:0000313" key="11">
    <source>
        <dbReference type="Proteomes" id="UP000287865"/>
    </source>
</evidence>
<dbReference type="GO" id="GO:0008360">
    <property type="term" value="P:regulation of cell shape"/>
    <property type="evidence" value="ECO:0007669"/>
    <property type="project" value="UniProtKB-KW"/>
</dbReference>
<dbReference type="InterPro" id="IPR004391">
    <property type="entry name" value="Glu_race"/>
</dbReference>
<dbReference type="EC" id="5.1.1.3" evidence="2 7"/>
<feature type="active site" description="Proton donor/acceptor" evidence="7">
    <location>
        <position position="180"/>
    </location>
</feature>
<evidence type="ECO:0000256" key="7">
    <source>
        <dbReference type="HAMAP-Rule" id="MF_00258"/>
    </source>
</evidence>
<dbReference type="AlphaFoldDB" id="A0A327X3J7"/>
<evidence type="ECO:0000256" key="2">
    <source>
        <dbReference type="ARBA" id="ARBA00013090"/>
    </source>
</evidence>
<dbReference type="HAMAP" id="MF_00258">
    <property type="entry name" value="Glu_racemase"/>
    <property type="match status" value="1"/>
</dbReference>
<feature type="binding site" evidence="7">
    <location>
        <begin position="71"/>
        <end position="72"/>
    </location>
    <ligand>
        <name>substrate</name>
    </ligand>
</feature>
<dbReference type="GO" id="GO:0009252">
    <property type="term" value="P:peptidoglycan biosynthetic process"/>
    <property type="evidence" value="ECO:0007669"/>
    <property type="project" value="UniProtKB-UniRule"/>
</dbReference>
<evidence type="ECO:0000256" key="3">
    <source>
        <dbReference type="ARBA" id="ARBA00022960"/>
    </source>
</evidence>
<proteinExistence type="inferred from homology"/>
<dbReference type="NCBIfam" id="TIGR00067">
    <property type="entry name" value="glut_race"/>
    <property type="match status" value="1"/>
</dbReference>
<evidence type="ECO:0000256" key="6">
    <source>
        <dbReference type="ARBA" id="ARBA00023316"/>
    </source>
</evidence>
<evidence type="ECO:0000313" key="10">
    <source>
        <dbReference type="Proteomes" id="UP000249203"/>
    </source>
</evidence>
<organism evidence="8 10">
    <name type="scientific">Aliidiomarina maris</name>
    <dbReference type="NCBI Taxonomy" id="531312"/>
    <lineage>
        <taxon>Bacteria</taxon>
        <taxon>Pseudomonadati</taxon>
        <taxon>Pseudomonadota</taxon>
        <taxon>Gammaproteobacteria</taxon>
        <taxon>Alteromonadales</taxon>
        <taxon>Idiomarinaceae</taxon>
        <taxon>Aliidiomarina</taxon>
    </lineage>
</organism>
<dbReference type="EMBL" id="QLMD01000001">
    <property type="protein sequence ID" value="RAK01517.1"/>
    <property type="molecule type" value="Genomic_DNA"/>
</dbReference>
<feature type="binding site" evidence="7">
    <location>
        <begin position="7"/>
        <end position="8"/>
    </location>
    <ligand>
        <name>substrate</name>
    </ligand>
</feature>
<dbReference type="GO" id="GO:0008881">
    <property type="term" value="F:glutamate racemase activity"/>
    <property type="evidence" value="ECO:0007669"/>
    <property type="project" value="UniProtKB-UniRule"/>
</dbReference>
<dbReference type="SUPFAM" id="SSF53681">
    <property type="entry name" value="Aspartate/glutamate racemase"/>
    <property type="match status" value="2"/>
</dbReference>
<dbReference type="Proteomes" id="UP000287865">
    <property type="component" value="Unassembled WGS sequence"/>
</dbReference>